<dbReference type="PROSITE" id="PS50109">
    <property type="entry name" value="HIS_KIN"/>
    <property type="match status" value="1"/>
</dbReference>
<keyword evidence="8" id="KW-0175">Coiled coil</keyword>
<keyword evidence="7" id="KW-0472">Membrane</keyword>
<dbReference type="SUPFAM" id="SSF55781">
    <property type="entry name" value="GAF domain-like"/>
    <property type="match status" value="1"/>
</dbReference>
<keyword evidence="6" id="KW-0902">Two-component regulatory system</keyword>
<dbReference type="SUPFAM" id="SSF47384">
    <property type="entry name" value="Homodimeric domain of signal transducing histidine kinase"/>
    <property type="match status" value="1"/>
</dbReference>
<evidence type="ECO:0000256" key="8">
    <source>
        <dbReference type="SAM" id="Coils"/>
    </source>
</evidence>
<dbReference type="InterPro" id="IPR036097">
    <property type="entry name" value="HisK_dim/P_sf"/>
</dbReference>
<evidence type="ECO:0000256" key="4">
    <source>
        <dbReference type="ARBA" id="ARBA00022679"/>
    </source>
</evidence>
<dbReference type="InterPro" id="IPR005467">
    <property type="entry name" value="His_kinase_dom"/>
</dbReference>
<evidence type="ECO:0000256" key="7">
    <source>
        <dbReference type="ARBA" id="ARBA00023136"/>
    </source>
</evidence>
<sequence length="546" mass="60037">MAERGSRPTGGKASGGETLSLLRETTRLALSALDQAAGLCDFSRSANQMESPAPLLEDCLLRIRQLLPFASMGIMLVDEQDSGFDFALCHPPDDQAALEEFVASTVEDGGFAFALREKRAVLDGGGGAPRRGLLHVMTTATRTRGMFVAALPKGAKAVNEVTLSILTIVLNSTAQALESQALYARIRQMNADLADKVARLEASEAELLRINDGQERQVRAKTAELRFTLDRLEAEVRNRKRAEALLETMNQRLEHKVEVRTRALFRKVAEMEAANKQLKQLERLKSGFLSSVSHELRTPLTSIMGFVKLIAKDFSRLFMPDAQDARHAKAERLLRNLDIVDKEAERLTRLINDVLDLTRIESGKMPWRDTPLSLAELAADALMAVQGRLENRPEVVVTLDVSPEQPPVLADRDRILQVFINLLDNALKFTEEGSVNVESRPGADGDVMLCVTDTGPGISPEEAEKIFDKFHQHDRKDTLKDKPKGTGLGLAICKHIVEHYGGRIWVEPASGGGSAFCFTLPKVQAPGHAGEDPESPDPQDRFPAID</sequence>
<dbReference type="EC" id="2.7.13.3" evidence="2"/>
<organism evidence="11">
    <name type="scientific">Fundidesulfovibrio putealis</name>
    <dbReference type="NCBI Taxonomy" id="270496"/>
    <lineage>
        <taxon>Bacteria</taxon>
        <taxon>Pseudomonadati</taxon>
        <taxon>Thermodesulfobacteriota</taxon>
        <taxon>Desulfovibrionia</taxon>
        <taxon>Desulfovibrionales</taxon>
        <taxon>Desulfovibrionaceae</taxon>
        <taxon>Fundidesulfovibrio</taxon>
    </lineage>
</organism>
<dbReference type="EMBL" id="DSRP01000352">
    <property type="protein sequence ID" value="HGG92313.1"/>
    <property type="molecule type" value="Genomic_DNA"/>
</dbReference>
<feature type="coiled-coil region" evidence="8">
    <location>
        <begin position="232"/>
        <end position="284"/>
    </location>
</feature>
<dbReference type="InterPro" id="IPR004358">
    <property type="entry name" value="Sig_transdc_His_kin-like_C"/>
</dbReference>
<dbReference type="InterPro" id="IPR036890">
    <property type="entry name" value="HATPase_C_sf"/>
</dbReference>
<dbReference type="Gene3D" id="1.10.287.130">
    <property type="match status" value="1"/>
</dbReference>
<evidence type="ECO:0000256" key="1">
    <source>
        <dbReference type="ARBA" id="ARBA00000085"/>
    </source>
</evidence>
<accession>A0A7C4EJF5</accession>
<gene>
    <name evidence="11" type="ORF">ENR59_05100</name>
</gene>
<dbReference type="Pfam" id="PF02518">
    <property type="entry name" value="HATPase_c"/>
    <property type="match status" value="1"/>
</dbReference>
<dbReference type="CDD" id="cd00082">
    <property type="entry name" value="HisKA"/>
    <property type="match status" value="1"/>
</dbReference>
<dbReference type="AlphaFoldDB" id="A0A7C4EJF5"/>
<dbReference type="InterPro" id="IPR050736">
    <property type="entry name" value="Sensor_HK_Regulatory"/>
</dbReference>
<evidence type="ECO:0000256" key="5">
    <source>
        <dbReference type="ARBA" id="ARBA00022777"/>
    </source>
</evidence>
<comment type="catalytic activity">
    <reaction evidence="1">
        <text>ATP + protein L-histidine = ADP + protein N-phospho-L-histidine.</text>
        <dbReference type="EC" id="2.7.13.3"/>
    </reaction>
</comment>
<protein>
    <recommendedName>
        <fullName evidence="2">histidine kinase</fullName>
        <ecNumber evidence="2">2.7.13.3</ecNumber>
    </recommendedName>
</protein>
<feature type="region of interest" description="Disordered" evidence="9">
    <location>
        <begin position="524"/>
        <end position="546"/>
    </location>
</feature>
<dbReference type="SMART" id="SM00387">
    <property type="entry name" value="HATPase_c"/>
    <property type="match status" value="1"/>
</dbReference>
<dbReference type="InterPro" id="IPR003594">
    <property type="entry name" value="HATPase_dom"/>
</dbReference>
<dbReference type="PRINTS" id="PR00344">
    <property type="entry name" value="BCTRLSENSOR"/>
</dbReference>
<dbReference type="SUPFAM" id="SSF55874">
    <property type="entry name" value="ATPase domain of HSP90 chaperone/DNA topoisomerase II/histidine kinase"/>
    <property type="match status" value="1"/>
</dbReference>
<dbReference type="PANTHER" id="PTHR43711">
    <property type="entry name" value="TWO-COMPONENT HISTIDINE KINASE"/>
    <property type="match status" value="1"/>
</dbReference>
<evidence type="ECO:0000256" key="6">
    <source>
        <dbReference type="ARBA" id="ARBA00023012"/>
    </source>
</evidence>
<dbReference type="InterPro" id="IPR003661">
    <property type="entry name" value="HisK_dim/P_dom"/>
</dbReference>
<dbReference type="InterPro" id="IPR029016">
    <property type="entry name" value="GAF-like_dom_sf"/>
</dbReference>
<keyword evidence="4" id="KW-0808">Transferase</keyword>
<evidence type="ECO:0000259" key="10">
    <source>
        <dbReference type="PROSITE" id="PS50109"/>
    </source>
</evidence>
<feature type="domain" description="Histidine kinase" evidence="10">
    <location>
        <begin position="291"/>
        <end position="524"/>
    </location>
</feature>
<proteinExistence type="predicted"/>
<dbReference type="Gene3D" id="3.30.450.40">
    <property type="match status" value="1"/>
</dbReference>
<evidence type="ECO:0000256" key="2">
    <source>
        <dbReference type="ARBA" id="ARBA00012438"/>
    </source>
</evidence>
<name>A0A7C4EJF5_9BACT</name>
<evidence type="ECO:0000313" key="11">
    <source>
        <dbReference type="EMBL" id="HGG92313.1"/>
    </source>
</evidence>
<keyword evidence="3" id="KW-0597">Phosphoprotein</keyword>
<reference evidence="11" key="1">
    <citation type="journal article" date="2020" name="mSystems">
        <title>Genome- and Community-Level Interaction Insights into Carbon Utilization and Element Cycling Functions of Hydrothermarchaeota in Hydrothermal Sediment.</title>
        <authorList>
            <person name="Zhou Z."/>
            <person name="Liu Y."/>
            <person name="Xu W."/>
            <person name="Pan J."/>
            <person name="Luo Z.H."/>
            <person name="Li M."/>
        </authorList>
    </citation>
    <scope>NUCLEOTIDE SEQUENCE [LARGE SCALE GENOMIC DNA]</scope>
    <source>
        <strain evidence="11">SpSt-413</strain>
    </source>
</reference>
<dbReference type="PANTHER" id="PTHR43711:SF30">
    <property type="entry name" value="HISTIDINE KINASE"/>
    <property type="match status" value="1"/>
</dbReference>
<dbReference type="Gene3D" id="3.30.565.10">
    <property type="entry name" value="Histidine kinase-like ATPase, C-terminal domain"/>
    <property type="match status" value="1"/>
</dbReference>
<keyword evidence="5 11" id="KW-0418">Kinase</keyword>
<evidence type="ECO:0000256" key="9">
    <source>
        <dbReference type="SAM" id="MobiDB-lite"/>
    </source>
</evidence>
<dbReference type="FunFam" id="1.10.287.130:FF:000001">
    <property type="entry name" value="Two-component sensor histidine kinase"/>
    <property type="match status" value="1"/>
</dbReference>
<dbReference type="Pfam" id="PF00512">
    <property type="entry name" value="HisKA"/>
    <property type="match status" value="1"/>
</dbReference>
<dbReference type="GO" id="GO:0000155">
    <property type="term" value="F:phosphorelay sensor kinase activity"/>
    <property type="evidence" value="ECO:0007669"/>
    <property type="project" value="InterPro"/>
</dbReference>
<dbReference type="SMART" id="SM00388">
    <property type="entry name" value="HisKA"/>
    <property type="match status" value="1"/>
</dbReference>
<evidence type="ECO:0000256" key="3">
    <source>
        <dbReference type="ARBA" id="ARBA00022553"/>
    </source>
</evidence>
<comment type="caution">
    <text evidence="11">The sequence shown here is derived from an EMBL/GenBank/DDBJ whole genome shotgun (WGS) entry which is preliminary data.</text>
</comment>
<dbReference type="FunFam" id="3.30.565.10:FF:000006">
    <property type="entry name" value="Sensor histidine kinase WalK"/>
    <property type="match status" value="1"/>
</dbReference>